<accession>A0A8T0BSG5</accession>
<evidence type="ECO:0000313" key="3">
    <source>
        <dbReference type="Proteomes" id="UP000606274"/>
    </source>
</evidence>
<organism evidence="2 3">
    <name type="scientific">Silurus meridionalis</name>
    <name type="common">Southern catfish</name>
    <name type="synonym">Silurus soldatovi meridionalis</name>
    <dbReference type="NCBI Taxonomy" id="175797"/>
    <lineage>
        <taxon>Eukaryota</taxon>
        <taxon>Metazoa</taxon>
        <taxon>Chordata</taxon>
        <taxon>Craniata</taxon>
        <taxon>Vertebrata</taxon>
        <taxon>Euteleostomi</taxon>
        <taxon>Actinopterygii</taxon>
        <taxon>Neopterygii</taxon>
        <taxon>Teleostei</taxon>
        <taxon>Ostariophysi</taxon>
        <taxon>Siluriformes</taxon>
        <taxon>Siluridae</taxon>
        <taxon>Silurus</taxon>
    </lineage>
</organism>
<sequence>MHKSSLSQQALQETSCDSPETLHFDIITVHRELNAENQLLELKETDTRQNLEIRGMEGKVSSLEKRMRLIEEELFIREKRINKGLQNKANTLSHLTTNTSASQGVAFAILKSVPGTLPSIQESSDQRPKNLISENQTIKTSAPAFTKTSLTTKRTGSDMPPPRKAKRLQLDAASSDGANTTIRPRAQISSALETLQKSCSDVLPTNMIDALCKGACELPVLTDEENSVISEFCVSKSSAEMFLSLILDLIKAEKESTVHDLLQSYCRVYVGLCQQRADSHKAHALAYRLLKEDFPEAPKLIMVMVTAWPCIFSHDSALCRAIHIVSKMKADGNILDLLSKYMYWDEDPPGNIYNMIVYTLKALFEDHSLRFQKSSWYGYDLCDAAWNYIFSIDLLCAQLGWPWTLNNIIRMDLWLILNTWLRKTRSGQTPFRGICLGAVFRLLGRLGKQGLKENMLVENLAKNMIEFGNKNLSKGMSWEVQLSVIYAIHDLAASNPEEALKALISWQQKTTQPVPPAVTMCLKKIGFLCHQIRPKI</sequence>
<evidence type="ECO:0000259" key="1">
    <source>
        <dbReference type="Pfam" id="PF25817"/>
    </source>
</evidence>
<evidence type="ECO:0000313" key="2">
    <source>
        <dbReference type="EMBL" id="KAF7709815.1"/>
    </source>
</evidence>
<keyword evidence="3" id="KW-1185">Reference proteome</keyword>
<gene>
    <name evidence="2" type="ORF">HF521_016665</name>
</gene>
<feature type="domain" description="Little elongation complex subunit 1 C-terminal" evidence="1">
    <location>
        <begin position="338"/>
        <end position="525"/>
    </location>
</feature>
<comment type="caution">
    <text evidence="2">The sequence shown here is derived from an EMBL/GenBank/DDBJ whole genome shotgun (WGS) entry which is preliminary data.</text>
</comment>
<name>A0A8T0BSG5_SILME</name>
<dbReference type="InterPro" id="IPR057881">
    <property type="entry name" value="ICE1_C"/>
</dbReference>
<dbReference type="Proteomes" id="UP000606274">
    <property type="component" value="Unassembled WGS sequence"/>
</dbReference>
<dbReference type="EMBL" id="JABFDY010000003">
    <property type="protein sequence ID" value="KAF7709815.1"/>
    <property type="molecule type" value="Genomic_DNA"/>
</dbReference>
<dbReference type="AlphaFoldDB" id="A0A8T0BSG5"/>
<dbReference type="Pfam" id="PF25817">
    <property type="entry name" value="ICE1_C"/>
    <property type="match status" value="1"/>
</dbReference>
<protein>
    <recommendedName>
        <fullName evidence="1">Little elongation complex subunit 1 C-terminal domain-containing protein</fullName>
    </recommendedName>
</protein>
<proteinExistence type="predicted"/>
<reference evidence="2" key="1">
    <citation type="submission" date="2020-08" db="EMBL/GenBank/DDBJ databases">
        <title>Chromosome-level assembly of Southern catfish (Silurus meridionalis) provides insights into visual adaptation to the nocturnal and benthic lifestyles.</title>
        <authorList>
            <person name="Zhang Y."/>
            <person name="Wang D."/>
            <person name="Peng Z."/>
        </authorList>
    </citation>
    <scope>NUCLEOTIDE SEQUENCE</scope>
    <source>
        <strain evidence="2">SWU-2019-XX</strain>
        <tissue evidence="2">Muscle</tissue>
    </source>
</reference>